<dbReference type="AlphaFoldDB" id="F5YDZ8"/>
<feature type="binding site" evidence="7">
    <location>
        <begin position="32"/>
        <end position="39"/>
    </location>
    <ligand>
        <name>ATP</name>
        <dbReference type="ChEBI" id="CHEBI:30616"/>
    </ligand>
</feature>
<dbReference type="GO" id="GO:0030261">
    <property type="term" value="P:chromosome condensation"/>
    <property type="evidence" value="ECO:0007669"/>
    <property type="project" value="UniProtKB-KW"/>
</dbReference>
<keyword evidence="4 7" id="KW-0175">Coiled coil</keyword>
<keyword evidence="11" id="KW-1185">Reference proteome</keyword>
<feature type="domain" description="RecF/RecN/SMC N-terminal" evidence="9">
    <location>
        <begin position="2"/>
        <end position="929"/>
    </location>
</feature>
<evidence type="ECO:0000256" key="2">
    <source>
        <dbReference type="ARBA" id="ARBA00022741"/>
    </source>
</evidence>
<dbReference type="Proteomes" id="UP000009222">
    <property type="component" value="Chromosome"/>
</dbReference>
<dbReference type="Gene3D" id="6.10.140.1720">
    <property type="match status" value="1"/>
</dbReference>
<dbReference type="OrthoDB" id="9808768at2"/>
<dbReference type="RefSeq" id="WP_015710460.1">
    <property type="nucleotide sequence ID" value="NC_015577.1"/>
</dbReference>
<dbReference type="GO" id="GO:0003677">
    <property type="term" value="F:DNA binding"/>
    <property type="evidence" value="ECO:0007669"/>
    <property type="project" value="UniProtKB-UniRule"/>
</dbReference>
<dbReference type="InterPro" id="IPR027417">
    <property type="entry name" value="P-loop_NTPase"/>
</dbReference>
<dbReference type="KEGG" id="taz:TREAZ_1557"/>
<dbReference type="InterPro" id="IPR050308">
    <property type="entry name" value="MukB/SMC"/>
</dbReference>
<dbReference type="EMBL" id="CP001841">
    <property type="protein sequence ID" value="AEF82211.1"/>
    <property type="molecule type" value="Genomic_DNA"/>
</dbReference>
<dbReference type="PANTHER" id="PTHR42963">
    <property type="entry name" value="CHROMOSOME PARTITION PROTEIN MUKB"/>
    <property type="match status" value="1"/>
</dbReference>
<dbReference type="InParanoid" id="F5YDZ8"/>
<evidence type="ECO:0000256" key="1">
    <source>
        <dbReference type="ARBA" id="ARBA00022490"/>
    </source>
</evidence>
<dbReference type="HAMAP" id="MF_01894">
    <property type="entry name" value="Smc_prok"/>
    <property type="match status" value="1"/>
</dbReference>
<evidence type="ECO:0000256" key="5">
    <source>
        <dbReference type="ARBA" id="ARBA00023067"/>
    </source>
</evidence>
<evidence type="ECO:0000256" key="6">
    <source>
        <dbReference type="ARBA" id="ARBA00023125"/>
    </source>
</evidence>
<dbReference type="Gene3D" id="3.40.50.300">
    <property type="entry name" value="P-loop containing nucleotide triphosphate hydrolases"/>
    <property type="match status" value="2"/>
</dbReference>
<dbReference type="eggNOG" id="COG1196">
    <property type="taxonomic scope" value="Bacteria"/>
</dbReference>
<dbReference type="GO" id="GO:0016887">
    <property type="term" value="F:ATP hydrolysis activity"/>
    <property type="evidence" value="ECO:0007669"/>
    <property type="project" value="InterPro"/>
</dbReference>
<dbReference type="PANTHER" id="PTHR42963:SF1">
    <property type="entry name" value="DUF4476 DOMAIN-CONTAINING PROTEIN"/>
    <property type="match status" value="1"/>
</dbReference>
<evidence type="ECO:0000256" key="7">
    <source>
        <dbReference type="HAMAP-Rule" id="MF_01894"/>
    </source>
</evidence>
<comment type="function">
    <text evidence="7">Required for chromosome condensation and partitioning.</text>
</comment>
<feature type="compositionally biased region" description="Low complexity" evidence="8">
    <location>
        <begin position="989"/>
        <end position="998"/>
    </location>
</feature>
<dbReference type="HOGENOM" id="CLU_001042_2_2_12"/>
<proteinExistence type="inferred from homology"/>
<dbReference type="GO" id="GO:0006260">
    <property type="term" value="P:DNA replication"/>
    <property type="evidence" value="ECO:0007669"/>
    <property type="project" value="UniProtKB-UniRule"/>
</dbReference>
<keyword evidence="3 7" id="KW-0067">ATP-binding</keyword>
<protein>
    <recommendedName>
        <fullName evidence="7">Chromosome partition protein Smc</fullName>
    </recommendedName>
</protein>
<feature type="coiled-coil region" evidence="7">
    <location>
        <begin position="762"/>
        <end position="789"/>
    </location>
</feature>
<gene>
    <name evidence="7 10" type="primary">smc</name>
    <name evidence="10" type="ordered locus">TREAZ_1557</name>
</gene>
<feature type="region of interest" description="Disordered" evidence="8">
    <location>
        <begin position="986"/>
        <end position="1005"/>
    </location>
</feature>
<evidence type="ECO:0000256" key="8">
    <source>
        <dbReference type="SAM" id="MobiDB-lite"/>
    </source>
</evidence>
<keyword evidence="1 7" id="KW-0963">Cytoplasm</keyword>
<evidence type="ECO:0000256" key="4">
    <source>
        <dbReference type="ARBA" id="ARBA00023054"/>
    </source>
</evidence>
<dbReference type="GO" id="GO:0007062">
    <property type="term" value="P:sister chromatid cohesion"/>
    <property type="evidence" value="ECO:0007669"/>
    <property type="project" value="InterPro"/>
</dbReference>
<sequence length="1005" mass="112903">MFLKSLDIFGFKSFADKTRVEFAAGITALLGPNGCGKSNVVDAVKWVLGEQASKAMRAEKMEDVIFNGTETRKPLNVAEVTLTIANDEGLLPLDVPEIEIKRRLYRSGESEYFINAAPVRLKEVRELFWDTGVGKAAYSVMEQGKIDQILSSKPDERRYLFEEAAGITKFKVKGAEAERKLAKTEENMRQVEGILGEVKRSYDTLKIQADKTLKYRTLKDEVFEYELDIQLLRLKQARYDHSDREEALRKKRAERDAINADMEAANKALEENMDLVNSLEAQLAEYQKNIYGLAVEKNSREKEIRLLSEQRAESKAKISQNEGRERAANIKIEELNDDAEEQDSVVRDLRKKVTDIEENIKSFEENIQITASRIGENENGVRRAEEDIRRLEEERAAHEKDLEAITDDIVAALDAGLKEAGYSAVERRSSEASLRETLSVLKTILSGRETLIRDLGAAADRAASGGGSSQSGLSPDELKRMAESLATGLAEAAAHSEKALALFEAYRKSTPSFIDDFLAPEGIITKKRALDAKIRACREGVGERRERIADLRKTNEDLGAKIEEYRATLEDLRVNRMKMATQAQAAEEQARLIRRELAGQESLLKTIQDELFLDRRRSEEIDERIDDAESEMADIEKKGKQLTSDLEKIEKDITKKNGDLAGKQAAIKKRMTDLARMQETLEKIQLEAAQSEMEIKNIQDNFRDTHSRDLMEFEERTFTITKPTGELREKLAAGRQALKDLGSVNFAAPEEFAETKERYDFLSGQLADIAKAREDLENLTAEIRDESSQIFTATYNKIKRNFHNMFRRLFGGGRAELRLSDPNHVLESGIEIYAQPPGKKLENITLLSGGEKSMTAVALLFATYMVKPSPFCLLDEIDAALDEQNVMRFVQLLREFGAKSQFIVITHNKKTVTGASTLLGVTMEESGITKVISVRLENEELSQVDEAPQQGLFEDEEVEIEEGRELPPGIDDPSQVTEAELRPIRSRAAAEGAPAVEDAPAEDHS</sequence>
<accession>F5YDZ8</accession>
<comment type="domain">
    <text evidence="7">Contains large globular domains required for ATP hydrolysis at each terminus and a third globular domain forming a flexible hinge near the middle of the molecule. These domains are separated by coiled-coil structures.</text>
</comment>
<feature type="coiled-coil region" evidence="7">
    <location>
        <begin position="248"/>
        <end position="296"/>
    </location>
</feature>
<evidence type="ECO:0000256" key="3">
    <source>
        <dbReference type="ARBA" id="ARBA00022840"/>
    </source>
</evidence>
<evidence type="ECO:0000313" key="11">
    <source>
        <dbReference type="Proteomes" id="UP000009222"/>
    </source>
</evidence>
<reference evidence="11" key="1">
    <citation type="submission" date="2009-12" db="EMBL/GenBank/DDBJ databases">
        <title>Complete sequence of Treponema azotonutricium strain ZAS-9.</title>
        <authorList>
            <person name="Tetu S.G."/>
            <person name="Matson E."/>
            <person name="Ren Q."/>
            <person name="Seshadri R."/>
            <person name="Elbourne L."/>
            <person name="Hassan K.A."/>
            <person name="Durkin A."/>
            <person name="Radune D."/>
            <person name="Mohamoud Y."/>
            <person name="Shay R."/>
            <person name="Jin S."/>
            <person name="Zhang X."/>
            <person name="Lucey K."/>
            <person name="Ballor N.R."/>
            <person name="Ottesen E."/>
            <person name="Rosenthal R."/>
            <person name="Allen A."/>
            <person name="Leadbetter J.R."/>
            <person name="Paulsen I.T."/>
        </authorList>
    </citation>
    <scope>NUCLEOTIDE SEQUENCE [LARGE SCALE GENOMIC DNA]</scope>
    <source>
        <strain evidence="11">ATCC BAA-888 / DSM 13862 / ZAS-9</strain>
    </source>
</reference>
<dbReference type="InterPro" id="IPR024704">
    <property type="entry name" value="SMC"/>
</dbReference>
<evidence type="ECO:0000313" key="10">
    <source>
        <dbReference type="EMBL" id="AEF82211.1"/>
    </source>
</evidence>
<keyword evidence="5" id="KW-0226">DNA condensation</keyword>
<dbReference type="InterPro" id="IPR011890">
    <property type="entry name" value="SMC_prok"/>
</dbReference>
<dbReference type="FunCoup" id="F5YDZ8">
    <property type="interactions" value="367"/>
</dbReference>
<dbReference type="Pfam" id="PF02463">
    <property type="entry name" value="SMC_N"/>
    <property type="match status" value="1"/>
</dbReference>
<dbReference type="GO" id="GO:0005524">
    <property type="term" value="F:ATP binding"/>
    <property type="evidence" value="ECO:0007669"/>
    <property type="project" value="UniProtKB-UniRule"/>
</dbReference>
<dbReference type="PIRSF" id="PIRSF005719">
    <property type="entry name" value="SMC"/>
    <property type="match status" value="1"/>
</dbReference>
<feature type="coiled-coil region" evidence="7">
    <location>
        <begin position="167"/>
        <end position="194"/>
    </location>
</feature>
<evidence type="ECO:0000259" key="9">
    <source>
        <dbReference type="Pfam" id="PF02463"/>
    </source>
</evidence>
<dbReference type="SUPFAM" id="SSF52540">
    <property type="entry name" value="P-loop containing nucleoside triphosphate hydrolases"/>
    <property type="match status" value="1"/>
</dbReference>
<comment type="subunit">
    <text evidence="7">Homodimer.</text>
</comment>
<organism evidence="10 11">
    <name type="scientific">Leadbettera azotonutricia (strain ATCC BAA-888 / DSM 13862 / ZAS-9)</name>
    <name type="common">Treponema azotonutricium</name>
    <dbReference type="NCBI Taxonomy" id="545695"/>
    <lineage>
        <taxon>Bacteria</taxon>
        <taxon>Pseudomonadati</taxon>
        <taxon>Spirochaetota</taxon>
        <taxon>Spirochaetia</taxon>
        <taxon>Spirochaetales</taxon>
        <taxon>Breznakiellaceae</taxon>
        <taxon>Leadbettera</taxon>
    </lineage>
</organism>
<dbReference type="GO" id="GO:0007059">
    <property type="term" value="P:chromosome segregation"/>
    <property type="evidence" value="ECO:0007669"/>
    <property type="project" value="UniProtKB-UniRule"/>
</dbReference>
<feature type="coiled-coil region" evidence="7">
    <location>
        <begin position="548"/>
        <end position="701"/>
    </location>
</feature>
<keyword evidence="2 7" id="KW-0547">Nucleotide-binding</keyword>
<dbReference type="InterPro" id="IPR003395">
    <property type="entry name" value="RecF/RecN/SMC_N"/>
</dbReference>
<feature type="coiled-coil region" evidence="7">
    <location>
        <begin position="332"/>
        <end position="408"/>
    </location>
</feature>
<keyword evidence="6 7" id="KW-0238">DNA-binding</keyword>
<comment type="subcellular location">
    <subcellularLocation>
        <location evidence="7">Cytoplasm</location>
    </subcellularLocation>
</comment>
<reference evidence="10 11" key="2">
    <citation type="journal article" date="2011" name="ISME J.">
        <title>RNA-seq reveals cooperative metabolic interactions between two termite-gut spirochete species in co-culture.</title>
        <authorList>
            <person name="Rosenthal A.Z."/>
            <person name="Matson E.G."/>
            <person name="Eldar A."/>
            <person name="Leadbetter J.R."/>
        </authorList>
    </citation>
    <scope>NUCLEOTIDE SEQUENCE [LARGE SCALE GENOMIC DNA]</scope>
    <source>
        <strain evidence="11">ATCC BAA-888 / DSM 13862 / ZAS-9</strain>
    </source>
</reference>
<name>F5YDZ8_LEAAZ</name>
<dbReference type="GO" id="GO:0005737">
    <property type="term" value="C:cytoplasm"/>
    <property type="evidence" value="ECO:0007669"/>
    <property type="project" value="UniProtKB-SubCell"/>
</dbReference>
<comment type="similarity">
    <text evidence="7">Belongs to the SMC family.</text>
</comment>
<dbReference type="STRING" id="545695.TREAZ_1557"/>